<dbReference type="RefSeq" id="WP_012245918.1">
    <property type="nucleotide sequence ID" value="NC_010168.1"/>
</dbReference>
<reference evidence="6" key="1">
    <citation type="journal article" date="2008" name="J. Bacteriol.">
        <title>Genome sequence of the fish pathogen Renibacterium salmoninarum suggests reductive evolution away from an environmental Arthrobacter ancestor.</title>
        <authorList>
            <person name="Wiens G.D."/>
            <person name="Rockey D.D."/>
            <person name="Wu Z."/>
            <person name="Chang J."/>
            <person name="Levy R."/>
            <person name="Crane S."/>
            <person name="Chen D.S."/>
            <person name="Capri G.R."/>
            <person name="Burnett J.R."/>
            <person name="Sudheesh P.S."/>
            <person name="Schipma M.J."/>
            <person name="Burd H."/>
            <person name="Bhattacharyya A."/>
            <person name="Rhodes L.D."/>
            <person name="Kaul R."/>
            <person name="Strom M.S."/>
        </authorList>
    </citation>
    <scope>NUCLEOTIDE SEQUENCE [LARGE SCALE GENOMIC DNA]</scope>
    <source>
        <strain evidence="6">ATCC 33209 / DSM 20767 / JCM 11484 / NBRC 15589 / NCIMB 2235</strain>
    </source>
</reference>
<dbReference type="PROSITE" id="PS51782">
    <property type="entry name" value="LYSM"/>
    <property type="match status" value="1"/>
</dbReference>
<dbReference type="SMART" id="SM00257">
    <property type="entry name" value="LysM"/>
    <property type="match status" value="1"/>
</dbReference>
<dbReference type="SUPFAM" id="SSF54106">
    <property type="entry name" value="LysM domain"/>
    <property type="match status" value="1"/>
</dbReference>
<sequence length="220" mass="21960">MIKQTKNIRRTAGRVLAIAAIAGAGIAVGGTTAQAADGGTWDALAQCESGGNWGINTGNGFSGGLQFTPSTWVANGGTGSPQGASREQQIAVAERVVQTQGWGAWPACSAKLGLSGKAAAAPAAYQAPQQKAPVQQKAPAKVAPVQQAPAHAVQPKQAPAHAGTAPVSGETYTVKAGDTLSSIADALKISGGWDLLADANASTISNVNLIFSGQVLNIPA</sequence>
<evidence type="ECO:0000259" key="4">
    <source>
        <dbReference type="PROSITE" id="PS51782"/>
    </source>
</evidence>
<accession>A9WRH6</accession>
<name>A9WRH6_RENSM</name>
<keyword evidence="2" id="KW-0378">Hydrolase</keyword>
<evidence type="ECO:0000256" key="2">
    <source>
        <dbReference type="ARBA" id="ARBA00022801"/>
    </source>
</evidence>
<dbReference type="KEGG" id="rsa:RSal33209_2532"/>
<comment type="similarity">
    <text evidence="1">Belongs to the transglycosylase family. Rpf subfamily.</text>
</comment>
<dbReference type="AlphaFoldDB" id="A9WRH6"/>
<gene>
    <name evidence="5" type="ordered locus">RSal33209_2532</name>
</gene>
<evidence type="ECO:0000313" key="5">
    <source>
        <dbReference type="EMBL" id="ABY24258.1"/>
    </source>
</evidence>
<dbReference type="Pfam" id="PF01476">
    <property type="entry name" value="LysM"/>
    <property type="match status" value="1"/>
</dbReference>
<evidence type="ECO:0000313" key="6">
    <source>
        <dbReference type="Proteomes" id="UP000002007"/>
    </source>
</evidence>
<keyword evidence="6" id="KW-1185">Reference proteome</keyword>
<dbReference type="Pfam" id="PF06737">
    <property type="entry name" value="Transglycosylas"/>
    <property type="match status" value="1"/>
</dbReference>
<dbReference type="HOGENOM" id="CLU_045108_0_1_11"/>
<dbReference type="InterPro" id="IPR018392">
    <property type="entry name" value="LysM"/>
</dbReference>
<keyword evidence="3" id="KW-0732">Signal</keyword>
<dbReference type="InterPro" id="IPR052196">
    <property type="entry name" value="Bact_Kbp"/>
</dbReference>
<dbReference type="EMBL" id="CP000910">
    <property type="protein sequence ID" value="ABY24258.1"/>
    <property type="molecule type" value="Genomic_DNA"/>
</dbReference>
<feature type="chain" id="PRO_5002744184" evidence="3">
    <location>
        <begin position="36"/>
        <end position="220"/>
    </location>
</feature>
<dbReference type="SUPFAM" id="SSF53955">
    <property type="entry name" value="Lysozyme-like"/>
    <property type="match status" value="1"/>
</dbReference>
<dbReference type="Proteomes" id="UP000002007">
    <property type="component" value="Chromosome"/>
</dbReference>
<dbReference type="Gene3D" id="3.10.350.10">
    <property type="entry name" value="LysM domain"/>
    <property type="match status" value="1"/>
</dbReference>
<dbReference type="InterPro" id="IPR023346">
    <property type="entry name" value="Lysozyme-like_dom_sf"/>
</dbReference>
<dbReference type="PANTHER" id="PTHR34700">
    <property type="entry name" value="POTASSIUM BINDING PROTEIN KBP"/>
    <property type="match status" value="1"/>
</dbReference>
<dbReference type="InterPro" id="IPR036779">
    <property type="entry name" value="LysM_dom_sf"/>
</dbReference>
<feature type="domain" description="LysM" evidence="4">
    <location>
        <begin position="170"/>
        <end position="218"/>
    </location>
</feature>
<dbReference type="PANTHER" id="PTHR34700:SF4">
    <property type="entry name" value="PHAGE-LIKE ELEMENT PBSX PROTEIN XKDP"/>
    <property type="match status" value="1"/>
</dbReference>
<dbReference type="CDD" id="cd00118">
    <property type="entry name" value="LysM"/>
    <property type="match status" value="1"/>
</dbReference>
<evidence type="ECO:0000256" key="1">
    <source>
        <dbReference type="ARBA" id="ARBA00010830"/>
    </source>
</evidence>
<proteinExistence type="inferred from homology"/>
<feature type="signal peptide" evidence="3">
    <location>
        <begin position="1"/>
        <end position="35"/>
    </location>
</feature>
<protein>
    <submittedName>
        <fullName evidence="5">Transglycosylase family protein</fullName>
    </submittedName>
</protein>
<dbReference type="Gene3D" id="1.10.530.10">
    <property type="match status" value="1"/>
</dbReference>
<evidence type="ECO:0000256" key="3">
    <source>
        <dbReference type="SAM" id="SignalP"/>
    </source>
</evidence>
<dbReference type="STRING" id="288705.RSal33209_2532"/>
<dbReference type="CDD" id="cd13925">
    <property type="entry name" value="RPF"/>
    <property type="match status" value="1"/>
</dbReference>
<dbReference type="GO" id="GO:0016787">
    <property type="term" value="F:hydrolase activity"/>
    <property type="evidence" value="ECO:0007669"/>
    <property type="project" value="UniProtKB-KW"/>
</dbReference>
<dbReference type="eggNOG" id="COG1652">
    <property type="taxonomic scope" value="Bacteria"/>
</dbReference>
<organism evidence="5 6">
    <name type="scientific">Renibacterium salmoninarum (strain ATCC 33209 / DSM 20767 / JCM 11484 / NBRC 15589 / NCIMB 2235)</name>
    <dbReference type="NCBI Taxonomy" id="288705"/>
    <lineage>
        <taxon>Bacteria</taxon>
        <taxon>Bacillati</taxon>
        <taxon>Actinomycetota</taxon>
        <taxon>Actinomycetes</taxon>
        <taxon>Micrococcales</taxon>
        <taxon>Micrococcaceae</taxon>
        <taxon>Renibacterium</taxon>
    </lineage>
</organism>
<dbReference type="InterPro" id="IPR010618">
    <property type="entry name" value="RPF"/>
</dbReference>